<feature type="signal peptide" evidence="1">
    <location>
        <begin position="1"/>
        <end position="20"/>
    </location>
</feature>
<feature type="chain" id="PRO_5006054144" evidence="1">
    <location>
        <begin position="21"/>
        <end position="465"/>
    </location>
</feature>
<accession>A0A0P0RCK1</accession>
<name>A0A0P0RCK1_9BURK</name>
<dbReference type="GeneID" id="69970000"/>
<evidence type="ECO:0000313" key="3">
    <source>
        <dbReference type="Proteomes" id="UP000019146"/>
    </source>
</evidence>
<evidence type="ECO:0000256" key="1">
    <source>
        <dbReference type="SAM" id="SignalP"/>
    </source>
</evidence>
<dbReference type="EMBL" id="CP012746">
    <property type="protein sequence ID" value="ALL65990.1"/>
    <property type="molecule type" value="Genomic_DNA"/>
</dbReference>
<reference evidence="2 3" key="1">
    <citation type="journal article" date="2014" name="Genome Announc.">
        <title>Draft Genome Sequence of the Haloacid-Degrading Burkholderia caribensis Strain MBA4.</title>
        <authorList>
            <person name="Pan Y."/>
            <person name="Kong K.F."/>
            <person name="Tsang J.S."/>
        </authorList>
    </citation>
    <scope>NUCLEOTIDE SEQUENCE [LARGE SCALE GENOMIC DNA]</scope>
    <source>
        <strain evidence="2 3">MBA4</strain>
    </source>
</reference>
<evidence type="ECO:0000313" key="2">
    <source>
        <dbReference type="EMBL" id="ALL65990.1"/>
    </source>
</evidence>
<keyword evidence="1" id="KW-0732">Signal</keyword>
<dbReference type="AlphaFoldDB" id="A0A0P0RCK1"/>
<sequence length="465" mass="46282">MKRTLIAAAVLAAASTSAFASPLKNPFIFNATLVGEAVGIEGFVTLFGCVGVSSTAGAVVNNSQHAYANASLSPNAQSYTSGSITTRIDNSYKSINSGGSAWASLSTSHSSESYGAQGHQASSAYAYGSQSSSVKGGGFEFSAQAASIGGSFSHESQNAGGHLSAGGHAGVSYETGSHYNPWTGDSSGHASISGGLSAGYKESSYRNSEQIGGSFGAVEASGQGKAWGYQAKQGSGYKAYAEQSSGYEVEASKSHDSVAAQWGFNASTAKTDVEVYGSVTQHINTQKAGNLTATTGSNAAQNVSGNIGVNIAEGVNNAQSNDAALASVDAGNVFGNAQVFNSQSSGGKASIKNFNVNASVGDGSLQYASGNVGVNVASGISNVQNNSMAASTSTVSRSHGSAAMVATDESSQTAGVDFRGSFEGTAMLGAGALSHATGNIGVNIAGGAGNVQHNGLAIASMNTSR</sequence>
<dbReference type="Proteomes" id="UP000019146">
    <property type="component" value="Chromosome 1"/>
</dbReference>
<proteinExistence type="predicted"/>
<protein>
    <submittedName>
        <fullName evidence="2">Fap amyloid fibril major component</fullName>
    </submittedName>
</protein>
<organism evidence="2 3">
    <name type="scientific">Paraburkholderia caribensis MBA4</name>
    <dbReference type="NCBI Taxonomy" id="1323664"/>
    <lineage>
        <taxon>Bacteria</taxon>
        <taxon>Pseudomonadati</taxon>
        <taxon>Pseudomonadota</taxon>
        <taxon>Betaproteobacteria</taxon>
        <taxon>Burkholderiales</taxon>
        <taxon>Burkholderiaceae</taxon>
        <taxon>Paraburkholderia</taxon>
    </lineage>
</organism>
<gene>
    <name evidence="2" type="ORF">K788_0003424</name>
</gene>
<dbReference type="RefSeq" id="WP_035990118.1">
    <property type="nucleotide sequence ID" value="NZ_CP012746.1"/>
</dbReference>
<dbReference type="KEGG" id="bcai:K788_0003424"/>